<comment type="caution">
    <text evidence="11">The sequence shown here is derived from an EMBL/GenBank/DDBJ whole genome shotgun (WGS) entry which is preliminary data.</text>
</comment>
<comment type="caution">
    <text evidence="9">Lacks conserved residue(s) required for the propagation of feature annotation.</text>
</comment>
<dbReference type="EMBL" id="BLXT01006999">
    <property type="protein sequence ID" value="GFO35617.1"/>
    <property type="molecule type" value="Genomic_DNA"/>
</dbReference>
<evidence type="ECO:0000259" key="10">
    <source>
        <dbReference type="PROSITE" id="PS50203"/>
    </source>
</evidence>
<keyword evidence="2" id="KW-0645">Protease</keyword>
<dbReference type="FunFam" id="3.90.70.10:FF:000001">
    <property type="entry name" value="Calpain-1 catalytic subunit"/>
    <property type="match status" value="1"/>
</dbReference>
<dbReference type="PRINTS" id="PR00704">
    <property type="entry name" value="CALPAIN"/>
</dbReference>
<keyword evidence="3" id="KW-0479">Metal-binding</keyword>
<reference evidence="11 12" key="1">
    <citation type="journal article" date="2021" name="Elife">
        <title>Chloroplast acquisition without the gene transfer in kleptoplastic sea slugs, Plakobranchus ocellatus.</title>
        <authorList>
            <person name="Maeda T."/>
            <person name="Takahashi S."/>
            <person name="Yoshida T."/>
            <person name="Shimamura S."/>
            <person name="Takaki Y."/>
            <person name="Nagai Y."/>
            <person name="Toyoda A."/>
            <person name="Suzuki Y."/>
            <person name="Arimoto A."/>
            <person name="Ishii H."/>
            <person name="Satoh N."/>
            <person name="Nishiyama T."/>
            <person name="Hasebe M."/>
            <person name="Maruyama T."/>
            <person name="Minagawa J."/>
            <person name="Obokata J."/>
            <person name="Shigenobu S."/>
        </authorList>
    </citation>
    <scope>NUCLEOTIDE SEQUENCE [LARGE SCALE GENOMIC DNA]</scope>
</reference>
<dbReference type="InterPro" id="IPR036213">
    <property type="entry name" value="Calpain_III_sf"/>
</dbReference>
<dbReference type="CDD" id="cd00214">
    <property type="entry name" value="Calpain_III"/>
    <property type="match status" value="1"/>
</dbReference>
<dbReference type="SMART" id="SM00230">
    <property type="entry name" value="CysPc"/>
    <property type="match status" value="1"/>
</dbReference>
<dbReference type="PROSITE" id="PS50203">
    <property type="entry name" value="CALPAIN_CAT"/>
    <property type="match status" value="1"/>
</dbReference>
<evidence type="ECO:0000256" key="1">
    <source>
        <dbReference type="ARBA" id="ARBA00007623"/>
    </source>
</evidence>
<evidence type="ECO:0000313" key="12">
    <source>
        <dbReference type="Proteomes" id="UP000735302"/>
    </source>
</evidence>
<dbReference type="GO" id="GO:0006508">
    <property type="term" value="P:proteolysis"/>
    <property type="evidence" value="ECO:0007669"/>
    <property type="project" value="UniProtKB-KW"/>
</dbReference>
<feature type="active site" evidence="8">
    <location>
        <position position="256"/>
    </location>
</feature>
<dbReference type="PANTHER" id="PTHR10183:SF433">
    <property type="entry name" value="CALPAIN-A-RELATED"/>
    <property type="match status" value="1"/>
</dbReference>
<dbReference type="Proteomes" id="UP000735302">
    <property type="component" value="Unassembled WGS sequence"/>
</dbReference>
<feature type="domain" description="Calpain catalytic" evidence="10">
    <location>
        <begin position="46"/>
        <end position="344"/>
    </location>
</feature>
<dbReference type="InterPro" id="IPR022684">
    <property type="entry name" value="Calpain_cysteine_protease"/>
</dbReference>
<sequence>MSRRTRHSILPNRSITPRSERNVQTARLADQNYDDILRTCAAQNVLFEDPEFPATDETLFHTRKPPKPFVWKRPKEICDNPEFFVGGASRFDLNQGMLGDSWFLAAVASLAGQQNLLQRVVPVQSFTDRYCGLFRFQFWHQGEWLEVVVDDRLPTYNNKLVFLHSTERNEFWSALLEKAYAKLQGSYEALKGGQTSEAMVDFTGGVAETFDLKKAPRDLLNIMLKAISKGSLMGCSIEASPNEIEAKLSNGLIKGHAYSVTAVKLVDIQTRGLSREIPMVRVRNPWGNEREWNGRWSDKSQEWKMVPDNERRELGLTFEDDGEFWMMYQDFVSNFERLEICNLGPDSQGSEQSRSWEFHQEAGSWVRGQSAGGCRNFPASFYTNLQYRMTLTDPASFPSSKHAASFYTNPQYRMTLTDPDDEDDEDTCGVVIALMQKNRRSIKKEGKQNLKIGFSIYKLEDPNSGPLDRDYFNYHASTARSPTFDNSREVIGRFKLPPGTYVVVPSTFDPNLEAEFLLRIFTEKPFDSR</sequence>
<comment type="similarity">
    <text evidence="1">Belongs to the peptidase C2 family.</text>
</comment>
<dbReference type="SUPFAM" id="SSF49758">
    <property type="entry name" value="Calpain large subunit, middle domain (domain III)"/>
    <property type="match status" value="2"/>
</dbReference>
<accession>A0AAV4CUM7</accession>
<evidence type="ECO:0000256" key="4">
    <source>
        <dbReference type="ARBA" id="ARBA00022737"/>
    </source>
</evidence>
<evidence type="ECO:0000313" key="11">
    <source>
        <dbReference type="EMBL" id="GFO35617.1"/>
    </source>
</evidence>
<feature type="active site" evidence="8">
    <location>
        <position position="284"/>
    </location>
</feature>
<dbReference type="Gene3D" id="2.60.120.380">
    <property type="match status" value="2"/>
</dbReference>
<dbReference type="Pfam" id="PF01067">
    <property type="entry name" value="Calpain_III"/>
    <property type="match status" value="2"/>
</dbReference>
<proteinExistence type="inferred from homology"/>
<evidence type="ECO:0000256" key="2">
    <source>
        <dbReference type="ARBA" id="ARBA00022670"/>
    </source>
</evidence>
<dbReference type="GO" id="GO:0005737">
    <property type="term" value="C:cytoplasm"/>
    <property type="evidence" value="ECO:0007669"/>
    <property type="project" value="TreeGrafter"/>
</dbReference>
<dbReference type="InterPro" id="IPR033883">
    <property type="entry name" value="C2_III"/>
</dbReference>
<keyword evidence="6" id="KW-0788">Thiol protease</keyword>
<evidence type="ECO:0000256" key="7">
    <source>
        <dbReference type="ARBA" id="ARBA00022837"/>
    </source>
</evidence>
<keyword evidence="7" id="KW-0106">Calcium</keyword>
<keyword evidence="5" id="KW-0378">Hydrolase</keyword>
<dbReference type="CDD" id="cd00044">
    <property type="entry name" value="CysPc"/>
    <property type="match status" value="1"/>
</dbReference>
<name>A0AAV4CUM7_9GAST</name>
<dbReference type="PANTHER" id="PTHR10183">
    <property type="entry name" value="CALPAIN"/>
    <property type="match status" value="1"/>
</dbReference>
<dbReference type="GO" id="GO:0004198">
    <property type="term" value="F:calcium-dependent cysteine-type endopeptidase activity"/>
    <property type="evidence" value="ECO:0007669"/>
    <property type="project" value="InterPro"/>
</dbReference>
<dbReference type="SMART" id="SM00720">
    <property type="entry name" value="calpain_III"/>
    <property type="match status" value="1"/>
</dbReference>
<dbReference type="InterPro" id="IPR022683">
    <property type="entry name" value="Calpain_III"/>
</dbReference>
<evidence type="ECO:0000256" key="9">
    <source>
        <dbReference type="PROSITE-ProRule" id="PRU00239"/>
    </source>
</evidence>
<dbReference type="GO" id="GO:0046872">
    <property type="term" value="F:metal ion binding"/>
    <property type="evidence" value="ECO:0007669"/>
    <property type="project" value="UniProtKB-KW"/>
</dbReference>
<dbReference type="AlphaFoldDB" id="A0AAV4CUM7"/>
<dbReference type="FunFam" id="2.60.120.380:FF:000001">
    <property type="entry name" value="Calpain-1 catalytic subunit"/>
    <property type="match status" value="1"/>
</dbReference>
<gene>
    <name evidence="11" type="ORF">PoB_006212200</name>
</gene>
<protein>
    <submittedName>
        <fullName evidence="11">Calpain-a</fullName>
    </submittedName>
</protein>
<evidence type="ECO:0000256" key="6">
    <source>
        <dbReference type="ARBA" id="ARBA00022807"/>
    </source>
</evidence>
<dbReference type="InterPro" id="IPR038765">
    <property type="entry name" value="Papain-like_cys_pep_sf"/>
</dbReference>
<evidence type="ECO:0000256" key="5">
    <source>
        <dbReference type="ARBA" id="ARBA00022801"/>
    </source>
</evidence>
<evidence type="ECO:0000256" key="3">
    <source>
        <dbReference type="ARBA" id="ARBA00022723"/>
    </source>
</evidence>
<dbReference type="InterPro" id="IPR001300">
    <property type="entry name" value="Peptidase_C2_calpain_cat"/>
</dbReference>
<keyword evidence="4" id="KW-0677">Repeat</keyword>
<evidence type="ECO:0000256" key="8">
    <source>
        <dbReference type="PIRSR" id="PIRSR622684-1"/>
    </source>
</evidence>
<dbReference type="Gene3D" id="3.90.70.10">
    <property type="entry name" value="Cysteine proteinases"/>
    <property type="match status" value="1"/>
</dbReference>
<organism evidence="11 12">
    <name type="scientific">Plakobranchus ocellatus</name>
    <dbReference type="NCBI Taxonomy" id="259542"/>
    <lineage>
        <taxon>Eukaryota</taxon>
        <taxon>Metazoa</taxon>
        <taxon>Spiralia</taxon>
        <taxon>Lophotrochozoa</taxon>
        <taxon>Mollusca</taxon>
        <taxon>Gastropoda</taxon>
        <taxon>Heterobranchia</taxon>
        <taxon>Euthyneura</taxon>
        <taxon>Panpulmonata</taxon>
        <taxon>Sacoglossa</taxon>
        <taxon>Placobranchoidea</taxon>
        <taxon>Plakobranchidae</taxon>
        <taxon>Plakobranchus</taxon>
    </lineage>
</organism>
<dbReference type="Pfam" id="PF00648">
    <property type="entry name" value="Peptidase_C2"/>
    <property type="match status" value="1"/>
</dbReference>
<dbReference type="SUPFAM" id="SSF54001">
    <property type="entry name" value="Cysteine proteinases"/>
    <property type="match status" value="1"/>
</dbReference>
<dbReference type="InterPro" id="IPR022682">
    <property type="entry name" value="Calpain_domain_III"/>
</dbReference>
<keyword evidence="12" id="KW-1185">Reference proteome</keyword>